<feature type="domain" description="C2H2-type" evidence="6">
    <location>
        <begin position="80"/>
        <end position="107"/>
    </location>
</feature>
<dbReference type="OMA" id="EMAPNIF"/>
<feature type="domain" description="C2H2-type" evidence="6">
    <location>
        <begin position="108"/>
        <end position="138"/>
    </location>
</feature>
<feature type="domain" description="C2H2-type" evidence="6">
    <location>
        <begin position="139"/>
        <end position="170"/>
    </location>
</feature>
<keyword evidence="3" id="KW-0862">Zinc</keyword>
<dbReference type="InParanoid" id="A0A0V0R347"/>
<feature type="domain" description="C2H2-type" evidence="6">
    <location>
        <begin position="50"/>
        <end position="79"/>
    </location>
</feature>
<dbReference type="InterPro" id="IPR013087">
    <property type="entry name" value="Znf_C2H2_type"/>
</dbReference>
<evidence type="ECO:0000256" key="4">
    <source>
        <dbReference type="PROSITE-ProRule" id="PRU00042"/>
    </source>
</evidence>
<dbReference type="EMBL" id="LDAU01000057">
    <property type="protein sequence ID" value="KRX08907.1"/>
    <property type="molecule type" value="Genomic_DNA"/>
</dbReference>
<evidence type="ECO:0000256" key="1">
    <source>
        <dbReference type="ARBA" id="ARBA00022723"/>
    </source>
</evidence>
<keyword evidence="8" id="KW-1185">Reference proteome</keyword>
<gene>
    <name evidence="7" type="ORF">PPERSA_09011</name>
</gene>
<dbReference type="PROSITE" id="PS50157">
    <property type="entry name" value="ZINC_FINGER_C2H2_2"/>
    <property type="match status" value="4"/>
</dbReference>
<evidence type="ECO:0000256" key="2">
    <source>
        <dbReference type="ARBA" id="ARBA00022771"/>
    </source>
</evidence>
<evidence type="ECO:0000256" key="3">
    <source>
        <dbReference type="ARBA" id="ARBA00022833"/>
    </source>
</evidence>
<proteinExistence type="predicted"/>
<accession>A0A0V0R347</accession>
<protein>
    <recommendedName>
        <fullName evidence="6">C2H2-type domain-containing protein</fullName>
    </recommendedName>
</protein>
<reference evidence="7 8" key="1">
    <citation type="journal article" date="2015" name="Sci. Rep.">
        <title>Genome of the facultative scuticociliatosis pathogen Pseudocohnilembus persalinus provides insight into its virulence through horizontal gene transfer.</title>
        <authorList>
            <person name="Xiong J."/>
            <person name="Wang G."/>
            <person name="Cheng J."/>
            <person name="Tian M."/>
            <person name="Pan X."/>
            <person name="Warren A."/>
            <person name="Jiang C."/>
            <person name="Yuan D."/>
            <person name="Miao W."/>
        </authorList>
    </citation>
    <scope>NUCLEOTIDE SEQUENCE [LARGE SCALE GENOMIC DNA]</scope>
    <source>
        <strain evidence="7">36N120E</strain>
    </source>
</reference>
<dbReference type="FunFam" id="3.30.160.60:FF:000065">
    <property type="entry name" value="B-cell CLL/lymphoma 6, member B"/>
    <property type="match status" value="1"/>
</dbReference>
<dbReference type="SUPFAM" id="SSF57667">
    <property type="entry name" value="beta-beta-alpha zinc fingers"/>
    <property type="match status" value="2"/>
</dbReference>
<comment type="caution">
    <text evidence="7">The sequence shown here is derived from an EMBL/GenBank/DDBJ whole genome shotgun (WGS) entry which is preliminary data.</text>
</comment>
<organism evidence="7 8">
    <name type="scientific">Pseudocohnilembus persalinus</name>
    <name type="common">Ciliate</name>
    <dbReference type="NCBI Taxonomy" id="266149"/>
    <lineage>
        <taxon>Eukaryota</taxon>
        <taxon>Sar</taxon>
        <taxon>Alveolata</taxon>
        <taxon>Ciliophora</taxon>
        <taxon>Intramacronucleata</taxon>
        <taxon>Oligohymenophorea</taxon>
        <taxon>Scuticociliatia</taxon>
        <taxon>Philasterida</taxon>
        <taxon>Pseudocohnilembidae</taxon>
        <taxon>Pseudocohnilembus</taxon>
    </lineage>
</organism>
<evidence type="ECO:0000313" key="8">
    <source>
        <dbReference type="Proteomes" id="UP000054937"/>
    </source>
</evidence>
<name>A0A0V0R347_PSEPJ</name>
<keyword evidence="1" id="KW-0479">Metal-binding</keyword>
<sequence>MITEKFDSLNQIQASKIPSQTEEIDKEKEKTANKNENNENNLTQKQKKNFVCTFENCGKLFDSKSHFQRHQLTHTDKKIFNCTECQKSFKRKDQLKAHMNQHSQQKTFVCPFQNCQQEFTFKGSLDHHTRTKHTDSYQFQCKLEGCGGKFKTETEIKQHYKTKKHQKFEKLFADKYNVQYQTPTIKTQLEEKQIQDSKIENFLCQKKVKTEDNLLLSQNMNLLSSDLETISWEKESTQTPKINNINNQNSNKDDNNNNENIQNNFDYLEKSFDKLDNINNIKYEDQIEINANRSQILTGKDIFEWDDYQSQIIENIWNKNLQFQDIQEPDTTYGKLKTELTIVVGLVDKIQRVETENQEKIKTALNIIQKPEDSLFSFNSYKNNNNKQNGCINNNNNCLNQIFNQQNQINENNDLQISNFLNNNHNQNQNQQNNNSFNIDSIFGSGLSQDHYVLNDEQQKELLNQQNNIFEQQNCEFNQYLMEQKIQRESYEFNNENDDLNFDDFCQQLPENFQQQQEEQQQKQNQVQEQSQKQKQNKFLNYQEKNQVDINQNNKSQFSEKFSFFLNNQNEEQQIQNISNSFTEQMNIV</sequence>
<dbReference type="PANTHER" id="PTHR23235">
    <property type="entry name" value="KRUEPPEL-LIKE TRANSCRIPTION FACTOR"/>
    <property type="match status" value="1"/>
</dbReference>
<feature type="region of interest" description="Disordered" evidence="5">
    <location>
        <begin position="514"/>
        <end position="535"/>
    </location>
</feature>
<dbReference type="GO" id="GO:0008270">
    <property type="term" value="F:zinc ion binding"/>
    <property type="evidence" value="ECO:0007669"/>
    <property type="project" value="UniProtKB-KW"/>
</dbReference>
<dbReference type="SMART" id="SM00355">
    <property type="entry name" value="ZnF_C2H2"/>
    <property type="match status" value="4"/>
</dbReference>
<dbReference type="InterPro" id="IPR036236">
    <property type="entry name" value="Znf_C2H2_sf"/>
</dbReference>
<dbReference type="OrthoDB" id="360633at2759"/>
<evidence type="ECO:0000313" key="7">
    <source>
        <dbReference type="EMBL" id="KRX08907.1"/>
    </source>
</evidence>
<dbReference type="Gene3D" id="3.30.160.60">
    <property type="entry name" value="Classic Zinc Finger"/>
    <property type="match status" value="3"/>
</dbReference>
<keyword evidence="2 4" id="KW-0863">Zinc-finger</keyword>
<dbReference type="AlphaFoldDB" id="A0A0V0R347"/>
<feature type="region of interest" description="Disordered" evidence="5">
    <location>
        <begin position="235"/>
        <end position="262"/>
    </location>
</feature>
<feature type="compositionally biased region" description="Basic and acidic residues" evidence="5">
    <location>
        <begin position="23"/>
        <end position="37"/>
    </location>
</feature>
<feature type="compositionally biased region" description="Polar residues" evidence="5">
    <location>
        <begin position="8"/>
        <end position="21"/>
    </location>
</feature>
<feature type="compositionally biased region" description="Low complexity" evidence="5">
    <location>
        <begin position="241"/>
        <end position="250"/>
    </location>
</feature>
<feature type="region of interest" description="Disordered" evidence="5">
    <location>
        <begin position="1"/>
        <end position="42"/>
    </location>
</feature>
<evidence type="ECO:0000259" key="6">
    <source>
        <dbReference type="PROSITE" id="PS50157"/>
    </source>
</evidence>
<evidence type="ECO:0000256" key="5">
    <source>
        <dbReference type="SAM" id="MobiDB-lite"/>
    </source>
</evidence>
<dbReference type="Proteomes" id="UP000054937">
    <property type="component" value="Unassembled WGS sequence"/>
</dbReference>
<dbReference type="Pfam" id="PF00096">
    <property type="entry name" value="zf-C2H2"/>
    <property type="match status" value="2"/>
</dbReference>
<dbReference type="PROSITE" id="PS00028">
    <property type="entry name" value="ZINC_FINGER_C2H2_1"/>
    <property type="match status" value="4"/>
</dbReference>